<feature type="region of interest" description="Disordered" evidence="1">
    <location>
        <begin position="40"/>
        <end position="73"/>
    </location>
</feature>
<name>A0A1I8ATL5_9BILA</name>
<feature type="region of interest" description="Disordered" evidence="1">
    <location>
        <begin position="1"/>
        <end position="24"/>
    </location>
</feature>
<keyword evidence="2" id="KW-1185">Reference proteome</keyword>
<protein>
    <submittedName>
        <fullName evidence="3">Uncharacterized protein</fullName>
    </submittedName>
</protein>
<feature type="compositionally biased region" description="Basic and acidic residues" evidence="1">
    <location>
        <begin position="43"/>
        <end position="71"/>
    </location>
</feature>
<dbReference type="WBParaSite" id="L893_g9350.t1">
    <property type="protein sequence ID" value="L893_g9350.t1"/>
    <property type="gene ID" value="L893_g9350"/>
</dbReference>
<evidence type="ECO:0000313" key="3">
    <source>
        <dbReference type="WBParaSite" id="L893_g9350.t1"/>
    </source>
</evidence>
<reference evidence="3" key="1">
    <citation type="submission" date="2016-11" db="UniProtKB">
        <authorList>
            <consortium name="WormBaseParasite"/>
        </authorList>
    </citation>
    <scope>IDENTIFICATION</scope>
</reference>
<sequence length="86" mass="9811">MQKTDLLGTVISRRSLSPKKDPAGSHEVIAFGRWRRRRRKAIRKDDGRGGEMVSSKERRSQNGVQGRERVPNGKHSLIVMERVIFG</sequence>
<dbReference type="Proteomes" id="UP000095287">
    <property type="component" value="Unplaced"/>
</dbReference>
<organism evidence="2 3">
    <name type="scientific">Steinernema glaseri</name>
    <dbReference type="NCBI Taxonomy" id="37863"/>
    <lineage>
        <taxon>Eukaryota</taxon>
        <taxon>Metazoa</taxon>
        <taxon>Ecdysozoa</taxon>
        <taxon>Nematoda</taxon>
        <taxon>Chromadorea</taxon>
        <taxon>Rhabditida</taxon>
        <taxon>Tylenchina</taxon>
        <taxon>Panagrolaimomorpha</taxon>
        <taxon>Strongyloidoidea</taxon>
        <taxon>Steinernematidae</taxon>
        <taxon>Steinernema</taxon>
    </lineage>
</organism>
<evidence type="ECO:0000256" key="1">
    <source>
        <dbReference type="SAM" id="MobiDB-lite"/>
    </source>
</evidence>
<accession>A0A1I8ATL5</accession>
<dbReference type="AlphaFoldDB" id="A0A1I8ATL5"/>
<proteinExistence type="predicted"/>
<evidence type="ECO:0000313" key="2">
    <source>
        <dbReference type="Proteomes" id="UP000095287"/>
    </source>
</evidence>